<dbReference type="EMBL" id="CAKLBY020000153">
    <property type="protein sequence ID" value="CAK7929826.1"/>
    <property type="molecule type" value="Genomic_DNA"/>
</dbReference>
<gene>
    <name evidence="2" type="ORF">PM001_LOCUS14976</name>
</gene>
<dbReference type="AlphaFoldDB" id="A0AAV1U540"/>
<organism evidence="2 3">
    <name type="scientific">Peronospora matthiolae</name>
    <dbReference type="NCBI Taxonomy" id="2874970"/>
    <lineage>
        <taxon>Eukaryota</taxon>
        <taxon>Sar</taxon>
        <taxon>Stramenopiles</taxon>
        <taxon>Oomycota</taxon>
        <taxon>Peronosporomycetes</taxon>
        <taxon>Peronosporales</taxon>
        <taxon>Peronosporaceae</taxon>
        <taxon>Peronospora</taxon>
    </lineage>
</organism>
<proteinExistence type="predicted"/>
<evidence type="ECO:0000313" key="2">
    <source>
        <dbReference type="EMBL" id="CAK7929826.1"/>
    </source>
</evidence>
<evidence type="ECO:0000256" key="1">
    <source>
        <dbReference type="SAM" id="MobiDB-lite"/>
    </source>
</evidence>
<protein>
    <submittedName>
        <fullName evidence="2">Uncharacterized protein</fullName>
    </submittedName>
</protein>
<comment type="caution">
    <text evidence="2">The sequence shown here is derived from an EMBL/GenBank/DDBJ whole genome shotgun (WGS) entry which is preliminary data.</text>
</comment>
<feature type="compositionally biased region" description="Low complexity" evidence="1">
    <location>
        <begin position="63"/>
        <end position="73"/>
    </location>
</feature>
<feature type="region of interest" description="Disordered" evidence="1">
    <location>
        <begin position="51"/>
        <end position="73"/>
    </location>
</feature>
<feature type="region of interest" description="Disordered" evidence="1">
    <location>
        <begin position="85"/>
        <end position="134"/>
    </location>
</feature>
<reference evidence="2" key="1">
    <citation type="submission" date="2024-01" db="EMBL/GenBank/DDBJ databases">
        <authorList>
            <person name="Webb A."/>
        </authorList>
    </citation>
    <scope>NUCLEOTIDE SEQUENCE</scope>
    <source>
        <strain evidence="2">Pm1</strain>
    </source>
</reference>
<evidence type="ECO:0000313" key="3">
    <source>
        <dbReference type="Proteomes" id="UP001162060"/>
    </source>
</evidence>
<accession>A0AAV1U540</accession>
<dbReference type="Proteomes" id="UP001162060">
    <property type="component" value="Unassembled WGS sequence"/>
</dbReference>
<feature type="compositionally biased region" description="Polar residues" evidence="1">
    <location>
        <begin position="88"/>
        <end position="107"/>
    </location>
</feature>
<name>A0AAV1U540_9STRA</name>
<sequence length="134" mass="13817">MVSKSIRCASEAARNAFARMRAVEESSSFALAAGNPFPAVAIRQQVVPLVNSPRGKSPSVIDTSAASAAGTATRNVDEPRIEIIYSGESDNSSGSKATPYASESSGAETARARLTGSGERGGIMPEILRPSDSS</sequence>